<evidence type="ECO:0000256" key="5">
    <source>
        <dbReference type="ARBA" id="ARBA00023136"/>
    </source>
</evidence>
<sequence>MTSELPKYMRWLTRVTYTLLAIGACWMLIAPHHHPVVLGIVFGASVSCMSAYYLGHRVRKITDAVSEGRKARGGLGFAWRAIAAIAALVVAIEFPHEVNLIALMASLVAAPIILLIVGILITHKDTKAEALYFEQKRREKEKLAEERGEKNA</sequence>
<evidence type="ECO:0000256" key="3">
    <source>
        <dbReference type="ARBA" id="ARBA00022692"/>
    </source>
</evidence>
<feature type="transmembrane region" description="Helical" evidence="6">
    <location>
        <begin position="75"/>
        <end position="94"/>
    </location>
</feature>
<evidence type="ECO:0000256" key="2">
    <source>
        <dbReference type="ARBA" id="ARBA00022475"/>
    </source>
</evidence>
<evidence type="ECO:0000313" key="8">
    <source>
        <dbReference type="Proteomes" id="UP000316968"/>
    </source>
</evidence>
<feature type="transmembrane region" description="Helical" evidence="6">
    <location>
        <begin position="100"/>
        <end position="121"/>
    </location>
</feature>
<keyword evidence="5 6" id="KW-0472">Membrane</keyword>
<comment type="subcellular location">
    <subcellularLocation>
        <location evidence="1">Cell membrane</location>
        <topology evidence="1">Multi-pass membrane protein</topology>
    </subcellularLocation>
</comment>
<dbReference type="PANTHER" id="PTHR40035:SF1">
    <property type="entry name" value="ATP SYNTHASE PROTEIN I"/>
    <property type="match status" value="1"/>
</dbReference>
<dbReference type="Proteomes" id="UP000316968">
    <property type="component" value="Chromosome"/>
</dbReference>
<dbReference type="InterPro" id="IPR005598">
    <property type="entry name" value="ATP_synth_I"/>
</dbReference>
<feature type="transmembrane region" description="Helical" evidence="6">
    <location>
        <begin position="12"/>
        <end position="30"/>
    </location>
</feature>
<dbReference type="Pfam" id="PF03899">
    <property type="entry name" value="ATP-synt_I"/>
    <property type="match status" value="1"/>
</dbReference>
<gene>
    <name evidence="7" type="ORF">FFV09_08505</name>
</gene>
<dbReference type="SUPFAM" id="SSF103473">
    <property type="entry name" value="MFS general substrate transporter"/>
    <property type="match status" value="1"/>
</dbReference>
<dbReference type="AlphaFoldDB" id="A0A4Y6UXX6"/>
<keyword evidence="8" id="KW-1185">Reference proteome</keyword>
<keyword evidence="4 6" id="KW-1133">Transmembrane helix</keyword>
<name>A0A4Y6UXX6_SACBS</name>
<dbReference type="GO" id="GO:0005886">
    <property type="term" value="C:plasma membrane"/>
    <property type="evidence" value="ECO:0007669"/>
    <property type="project" value="UniProtKB-SubCell"/>
</dbReference>
<feature type="transmembrane region" description="Helical" evidence="6">
    <location>
        <begin position="36"/>
        <end position="54"/>
    </location>
</feature>
<dbReference type="PROSITE" id="PS51257">
    <property type="entry name" value="PROKAR_LIPOPROTEIN"/>
    <property type="match status" value="1"/>
</dbReference>
<dbReference type="OrthoDB" id="2678639at2"/>
<evidence type="ECO:0008006" key="9">
    <source>
        <dbReference type="Google" id="ProtNLM"/>
    </source>
</evidence>
<evidence type="ECO:0000313" key="7">
    <source>
        <dbReference type="EMBL" id="QDH20885.1"/>
    </source>
</evidence>
<accession>A0A4Y6UXX6</accession>
<dbReference type="EMBL" id="CP041217">
    <property type="protein sequence ID" value="QDH20885.1"/>
    <property type="molecule type" value="Genomic_DNA"/>
</dbReference>
<keyword evidence="2" id="KW-1003">Cell membrane</keyword>
<evidence type="ECO:0000256" key="6">
    <source>
        <dbReference type="SAM" id="Phobius"/>
    </source>
</evidence>
<dbReference type="RefSeq" id="WP_141447434.1">
    <property type="nucleotide sequence ID" value="NZ_CP041217.1"/>
</dbReference>
<dbReference type="KEGG" id="saca:FFV09_08505"/>
<protein>
    <recommendedName>
        <fullName evidence="9">ATP synthase subunit I</fullName>
    </recommendedName>
</protein>
<evidence type="ECO:0000256" key="1">
    <source>
        <dbReference type="ARBA" id="ARBA00004651"/>
    </source>
</evidence>
<dbReference type="InterPro" id="IPR036259">
    <property type="entry name" value="MFS_trans_sf"/>
</dbReference>
<keyword evidence="3 6" id="KW-0812">Transmembrane</keyword>
<dbReference type="PANTHER" id="PTHR40035">
    <property type="entry name" value="ATP SYNTHASE PROTEIN I"/>
    <property type="match status" value="1"/>
</dbReference>
<proteinExistence type="predicted"/>
<organism evidence="7 8">
    <name type="scientific">Saccharibacillus brassicae</name>
    <dbReference type="NCBI Taxonomy" id="2583377"/>
    <lineage>
        <taxon>Bacteria</taxon>
        <taxon>Bacillati</taxon>
        <taxon>Bacillota</taxon>
        <taxon>Bacilli</taxon>
        <taxon>Bacillales</taxon>
        <taxon>Paenibacillaceae</taxon>
        <taxon>Saccharibacillus</taxon>
    </lineage>
</organism>
<evidence type="ECO:0000256" key="4">
    <source>
        <dbReference type="ARBA" id="ARBA00022989"/>
    </source>
</evidence>
<reference evidence="7 8" key="1">
    <citation type="submission" date="2019-06" db="EMBL/GenBank/DDBJ databases">
        <title>Saccharibacillus brassicae sp. nov., an endophytic bacterium isolated from Chinese cabbage seeds (Brassica pekinensis).</title>
        <authorList>
            <person name="Jiang L."/>
            <person name="Lee J."/>
            <person name="Kim S.W."/>
        </authorList>
    </citation>
    <scope>NUCLEOTIDE SEQUENCE [LARGE SCALE GENOMIC DNA]</scope>
    <source>
        <strain evidence="8">KCTC 43072 / ATSA2</strain>
    </source>
</reference>
<dbReference type="InterPro" id="IPR039072">
    <property type="entry name" value="ATP_synth_I_Bacilli"/>
</dbReference>